<evidence type="ECO:0000313" key="1">
    <source>
        <dbReference type="EMBL" id="KAJ1679568.1"/>
    </source>
</evidence>
<sequence length="220" mass="24676">MLHGKIPCRGDHSYQCQCGEAETVDHVTGGCASTQWLRDAVLDRWGHLVRCEYYRCWTEASRVPENLDRRLRVPQWLRTLSLWQLCAAAIIHLQWMSRNEDTYGSGYWSRARFTSTYNNYIFKHCSYDACMPHLLMPLLLPVLPAHEELSADVSAPPRSPPPQHSCRHPPTISSRVPASCELPAGPPCLPQGLTGSTPAVPAPFPLLQPSGAMPPQWEPP</sequence>
<accession>A0ACC1HWT6</accession>
<gene>
    <name evidence="1" type="ORF">EV182_001787</name>
</gene>
<comment type="caution">
    <text evidence="1">The sequence shown here is derived from an EMBL/GenBank/DDBJ whole genome shotgun (WGS) entry which is preliminary data.</text>
</comment>
<keyword evidence="2" id="KW-1185">Reference proteome</keyword>
<organism evidence="1 2">
    <name type="scientific">Spiromyces aspiralis</name>
    <dbReference type="NCBI Taxonomy" id="68401"/>
    <lineage>
        <taxon>Eukaryota</taxon>
        <taxon>Fungi</taxon>
        <taxon>Fungi incertae sedis</taxon>
        <taxon>Zoopagomycota</taxon>
        <taxon>Kickxellomycotina</taxon>
        <taxon>Kickxellomycetes</taxon>
        <taxon>Kickxellales</taxon>
        <taxon>Kickxellaceae</taxon>
        <taxon>Spiromyces</taxon>
    </lineage>
</organism>
<reference evidence="1" key="1">
    <citation type="submission" date="2022-06" db="EMBL/GenBank/DDBJ databases">
        <title>Phylogenomic reconstructions and comparative analyses of Kickxellomycotina fungi.</title>
        <authorList>
            <person name="Reynolds N.K."/>
            <person name="Stajich J.E."/>
            <person name="Barry K."/>
            <person name="Grigoriev I.V."/>
            <person name="Crous P."/>
            <person name="Smith M.E."/>
        </authorList>
    </citation>
    <scope>NUCLEOTIDE SEQUENCE</scope>
    <source>
        <strain evidence="1">RSA 2271</strain>
    </source>
</reference>
<proteinExistence type="predicted"/>
<dbReference type="Proteomes" id="UP001145114">
    <property type="component" value="Unassembled WGS sequence"/>
</dbReference>
<name>A0ACC1HWT6_9FUNG</name>
<dbReference type="EMBL" id="JAMZIH010000302">
    <property type="protein sequence ID" value="KAJ1679568.1"/>
    <property type="molecule type" value="Genomic_DNA"/>
</dbReference>
<protein>
    <submittedName>
        <fullName evidence="1">Uncharacterized protein</fullName>
    </submittedName>
</protein>
<evidence type="ECO:0000313" key="2">
    <source>
        <dbReference type="Proteomes" id="UP001145114"/>
    </source>
</evidence>